<comment type="caution">
    <text evidence="2">The sequence shown here is derived from an EMBL/GenBank/DDBJ whole genome shotgun (WGS) entry which is preliminary data.</text>
</comment>
<name>A0ABV5AKQ3_9BACL</name>
<organism evidence="2 3">
    <name type="scientific">Alicyclobacillus fastidiosus</name>
    <dbReference type="NCBI Taxonomy" id="392011"/>
    <lineage>
        <taxon>Bacteria</taxon>
        <taxon>Bacillati</taxon>
        <taxon>Bacillota</taxon>
        <taxon>Bacilli</taxon>
        <taxon>Bacillales</taxon>
        <taxon>Alicyclobacillaceae</taxon>
        <taxon>Alicyclobacillus</taxon>
    </lineage>
</organism>
<accession>A0ABV5AKQ3</accession>
<protein>
    <recommendedName>
        <fullName evidence="4">Copper amine oxidase-like N-terminal domain-containing protein</fullName>
    </recommendedName>
</protein>
<keyword evidence="3" id="KW-1185">Reference proteome</keyword>
<gene>
    <name evidence="2" type="ORF">KKP3000_001915</name>
</gene>
<evidence type="ECO:0000313" key="2">
    <source>
        <dbReference type="EMBL" id="MFB5192706.1"/>
    </source>
</evidence>
<reference evidence="2 3" key="1">
    <citation type="journal article" date="2024" name="Int. J. Mol. Sci.">
        <title>Exploration of Alicyclobacillus spp. Genome in Search of Antibiotic Resistance.</title>
        <authorList>
            <person name="Bucka-Kolendo J."/>
            <person name="Kiousi D.E."/>
            <person name="Dekowska A."/>
            <person name="Mikolajczuk-Szczyrba A."/>
            <person name="Karadedos D.M."/>
            <person name="Michael P."/>
            <person name="Galanis A."/>
            <person name="Sokolowska B."/>
        </authorList>
    </citation>
    <scope>NUCLEOTIDE SEQUENCE [LARGE SCALE GENOMIC DNA]</scope>
    <source>
        <strain evidence="2 3">KKP 3000</strain>
    </source>
</reference>
<sequence>MKFTKMARKVPTHVAAFLAGGILFGGSVFAATNMVQAQKGNSTFTLNGQTVGNASKLVYGGTTYVQLYSIEQALDKAGVTATWNGSKNPGVFSMKTAAGATTPSSTTVDMSQLPKTFTYKDGEKLTINSVTADNTSTVINVTVSNVGSETDAMVPTGTLSDNGPVVEWQGDTLDETDTVDPGQSTTGNITFGPLQPGATNFTWYFYDFDIDQESITFNLAQ</sequence>
<feature type="signal peptide" evidence="1">
    <location>
        <begin position="1"/>
        <end position="30"/>
    </location>
</feature>
<keyword evidence="1" id="KW-0732">Signal</keyword>
<dbReference type="RefSeq" id="WP_275474216.1">
    <property type="nucleotide sequence ID" value="NZ_CP162940.1"/>
</dbReference>
<evidence type="ECO:0000256" key="1">
    <source>
        <dbReference type="SAM" id="SignalP"/>
    </source>
</evidence>
<evidence type="ECO:0008006" key="4">
    <source>
        <dbReference type="Google" id="ProtNLM"/>
    </source>
</evidence>
<feature type="chain" id="PRO_5046633249" description="Copper amine oxidase-like N-terminal domain-containing protein" evidence="1">
    <location>
        <begin position="31"/>
        <end position="221"/>
    </location>
</feature>
<dbReference type="Proteomes" id="UP001579974">
    <property type="component" value="Unassembled WGS sequence"/>
</dbReference>
<dbReference type="EMBL" id="JBDXSU010000026">
    <property type="protein sequence ID" value="MFB5192706.1"/>
    <property type="molecule type" value="Genomic_DNA"/>
</dbReference>
<evidence type="ECO:0000313" key="3">
    <source>
        <dbReference type="Proteomes" id="UP001579974"/>
    </source>
</evidence>
<proteinExistence type="predicted"/>